<evidence type="ECO:0000313" key="1">
    <source>
        <dbReference type="EMBL" id="KFM76812.1"/>
    </source>
</evidence>
<sequence>MIIEVTTSQPFRGIIHTRDYRTRECAAHGQGGRTTTLTLDLHADKDDPRYCGVQVRKPNSGDIIVALAVRVHPTLELSEDKYFFLRCGKAGFRNAR</sequence>
<evidence type="ECO:0008006" key="3">
    <source>
        <dbReference type="Google" id="ProtNLM"/>
    </source>
</evidence>
<evidence type="ECO:0000313" key="2">
    <source>
        <dbReference type="Proteomes" id="UP000054359"/>
    </source>
</evidence>
<organism evidence="1 2">
    <name type="scientific">Stegodyphus mimosarum</name>
    <name type="common">African social velvet spider</name>
    <dbReference type="NCBI Taxonomy" id="407821"/>
    <lineage>
        <taxon>Eukaryota</taxon>
        <taxon>Metazoa</taxon>
        <taxon>Ecdysozoa</taxon>
        <taxon>Arthropoda</taxon>
        <taxon>Chelicerata</taxon>
        <taxon>Arachnida</taxon>
        <taxon>Araneae</taxon>
        <taxon>Araneomorphae</taxon>
        <taxon>Entelegynae</taxon>
        <taxon>Eresoidea</taxon>
        <taxon>Eresidae</taxon>
        <taxon>Stegodyphus</taxon>
    </lineage>
</organism>
<feature type="non-terminal residue" evidence="1">
    <location>
        <position position="96"/>
    </location>
</feature>
<dbReference type="Proteomes" id="UP000054359">
    <property type="component" value="Unassembled WGS sequence"/>
</dbReference>
<accession>A0A087UHH3</accession>
<dbReference type="EMBL" id="KK119807">
    <property type="protein sequence ID" value="KFM76812.1"/>
    <property type="molecule type" value="Genomic_DNA"/>
</dbReference>
<gene>
    <name evidence="1" type="ORF">X975_03426</name>
</gene>
<dbReference type="OrthoDB" id="6415313at2759"/>
<keyword evidence="2" id="KW-1185">Reference proteome</keyword>
<protein>
    <recommendedName>
        <fullName evidence="3">ZP domain-containing protein</fullName>
    </recommendedName>
</protein>
<proteinExistence type="predicted"/>
<name>A0A087UHH3_STEMI</name>
<dbReference type="AlphaFoldDB" id="A0A087UHH3"/>
<reference evidence="1 2" key="1">
    <citation type="submission" date="2013-11" db="EMBL/GenBank/DDBJ databases">
        <title>Genome sequencing of Stegodyphus mimosarum.</title>
        <authorList>
            <person name="Bechsgaard J."/>
        </authorList>
    </citation>
    <scope>NUCLEOTIDE SEQUENCE [LARGE SCALE GENOMIC DNA]</scope>
</reference>
<dbReference type="PANTHER" id="PTHR46560:SF9">
    <property type="entry name" value="ZP DOMAIN-CONTAINING PROTEIN"/>
    <property type="match status" value="1"/>
</dbReference>
<dbReference type="STRING" id="407821.A0A087UHH3"/>
<dbReference type="PANTHER" id="PTHR46560">
    <property type="entry name" value="CYPHER, ISOFORM B"/>
    <property type="match status" value="1"/>
</dbReference>
<dbReference type="OMA" id="ECAAHGQ"/>